<protein>
    <recommendedName>
        <fullName evidence="4">Secreted protein</fullName>
    </recommendedName>
</protein>
<accession>A0ABR1Q897</accession>
<evidence type="ECO:0000256" key="1">
    <source>
        <dbReference type="SAM" id="SignalP"/>
    </source>
</evidence>
<comment type="caution">
    <text evidence="2">The sequence shown here is derived from an EMBL/GenBank/DDBJ whole genome shotgun (WGS) entry which is preliminary data.</text>
</comment>
<proteinExistence type="predicted"/>
<feature type="chain" id="PRO_5046503397" description="Secreted protein" evidence="1">
    <location>
        <begin position="20"/>
        <end position="180"/>
    </location>
</feature>
<reference evidence="2 3" key="1">
    <citation type="submission" date="2023-01" db="EMBL/GenBank/DDBJ databases">
        <title>Analysis of 21 Apiospora genomes using comparative genomics revels a genus with tremendous synthesis potential of carbohydrate active enzymes and secondary metabolites.</title>
        <authorList>
            <person name="Sorensen T."/>
        </authorList>
    </citation>
    <scope>NUCLEOTIDE SEQUENCE [LARGE SCALE GENOMIC DNA]</scope>
    <source>
        <strain evidence="2 3">CBS 24483</strain>
    </source>
</reference>
<dbReference type="RefSeq" id="XP_066698273.1">
    <property type="nucleotide sequence ID" value="XM_066845875.1"/>
</dbReference>
<sequence>MSVLKNIIVQGLLATAVAAVPLAPEESSSTDVGSQDAINTVSTHTLAARKNPDKCEAHIAIDSSNGLCGAHCTDKYKVDIVDKDGQAIGKTYDWSQVGQWGATNPPRKVEIPTTKDKSFWLDGTLPSGFMSNDGPWRSSFTLTYDTQVWNSHECPNYKYKGPAISNGQRHQFDLWCEFDC</sequence>
<keyword evidence="1" id="KW-0732">Signal</keyword>
<gene>
    <name evidence="2" type="ORF">PG986_009653</name>
</gene>
<name>A0ABR1Q897_9PEZI</name>
<dbReference type="GeneID" id="92078937"/>
<evidence type="ECO:0008006" key="4">
    <source>
        <dbReference type="Google" id="ProtNLM"/>
    </source>
</evidence>
<feature type="signal peptide" evidence="1">
    <location>
        <begin position="1"/>
        <end position="19"/>
    </location>
</feature>
<evidence type="ECO:0000313" key="2">
    <source>
        <dbReference type="EMBL" id="KAK7948767.1"/>
    </source>
</evidence>
<keyword evidence="3" id="KW-1185">Reference proteome</keyword>
<dbReference type="Proteomes" id="UP001391051">
    <property type="component" value="Unassembled WGS sequence"/>
</dbReference>
<evidence type="ECO:0000313" key="3">
    <source>
        <dbReference type="Proteomes" id="UP001391051"/>
    </source>
</evidence>
<organism evidence="2 3">
    <name type="scientific">Apiospora aurea</name>
    <dbReference type="NCBI Taxonomy" id="335848"/>
    <lineage>
        <taxon>Eukaryota</taxon>
        <taxon>Fungi</taxon>
        <taxon>Dikarya</taxon>
        <taxon>Ascomycota</taxon>
        <taxon>Pezizomycotina</taxon>
        <taxon>Sordariomycetes</taxon>
        <taxon>Xylariomycetidae</taxon>
        <taxon>Amphisphaeriales</taxon>
        <taxon>Apiosporaceae</taxon>
        <taxon>Apiospora</taxon>
    </lineage>
</organism>
<dbReference type="EMBL" id="JAQQWE010000006">
    <property type="protein sequence ID" value="KAK7948767.1"/>
    <property type="molecule type" value="Genomic_DNA"/>
</dbReference>